<evidence type="ECO:0000313" key="1">
    <source>
        <dbReference type="EMBL" id="EGQ9136911.1"/>
    </source>
</evidence>
<dbReference type="Proteomes" id="UP000532247">
    <property type="component" value="Unassembled WGS sequence"/>
</dbReference>
<dbReference type="EMBL" id="AAXMUW010000039">
    <property type="protein sequence ID" value="EGQ9136911.1"/>
    <property type="molecule type" value="Genomic_DNA"/>
</dbReference>
<comment type="caution">
    <text evidence="2">The sequence shown here is derived from an EMBL/GenBank/DDBJ whole genome shotgun (WGS) entry which is preliminary data.</text>
</comment>
<organism evidence="2 3">
    <name type="scientific">Vibrio alginolyticus</name>
    <dbReference type="NCBI Taxonomy" id="663"/>
    <lineage>
        <taxon>Bacteria</taxon>
        <taxon>Pseudomonadati</taxon>
        <taxon>Pseudomonadota</taxon>
        <taxon>Gammaproteobacteria</taxon>
        <taxon>Vibrionales</taxon>
        <taxon>Vibrionaceae</taxon>
        <taxon>Vibrio</taxon>
    </lineage>
</organism>
<reference evidence="1" key="2">
    <citation type="submission" date="2019-11" db="EMBL/GenBank/DDBJ databases">
        <authorList>
            <consortium name="PulseNet: The National Subtyping Network for Foodborne Disease Surveillance"/>
            <person name="Tarr C.L."/>
            <person name="Trees E."/>
            <person name="Katz L.S."/>
            <person name="Carleton-Romer H.A."/>
            <person name="Stroika S."/>
            <person name="Kucerova Z."/>
            <person name="Roache K.F."/>
            <person name="Sabol A.L."/>
            <person name="Besser J."/>
            <person name="Gerner-Smidt P."/>
        </authorList>
    </citation>
    <scope>NUCLEOTIDE SEQUENCE</scope>
    <source>
        <strain evidence="1">PNUSAV001129</strain>
    </source>
</reference>
<name>A0A7Y4B063_VIBAL</name>
<sequence length="32" mass="3742">MQWMQFAGTLRKTVIKYGCLVNIYVMEMASID</sequence>
<dbReference type="Proteomes" id="UP000714625">
    <property type="component" value="Unassembled WGS sequence"/>
</dbReference>
<evidence type="ECO:0000313" key="3">
    <source>
        <dbReference type="Proteomes" id="UP000532247"/>
    </source>
</evidence>
<protein>
    <submittedName>
        <fullName evidence="2">Uncharacterized protein</fullName>
    </submittedName>
</protein>
<gene>
    <name evidence="2" type="ORF">F0254_04150</name>
    <name evidence="1" type="ORF">GHY86_17415</name>
</gene>
<dbReference type="AlphaFoldDB" id="A0A7Y4B063"/>
<proteinExistence type="predicted"/>
<dbReference type="EMBL" id="VTYF01000002">
    <property type="protein sequence ID" value="NOI08057.1"/>
    <property type="molecule type" value="Genomic_DNA"/>
</dbReference>
<accession>A0A7Y4B063</accession>
<evidence type="ECO:0000313" key="2">
    <source>
        <dbReference type="EMBL" id="NOI08057.1"/>
    </source>
</evidence>
<reference evidence="2 3" key="1">
    <citation type="submission" date="2019-09" db="EMBL/GenBank/DDBJ databases">
        <title>Draft genome sequencing and comparative genomics of hatchery-associated Vibrios.</title>
        <authorList>
            <person name="Kehlet-Delgado H."/>
            <person name="Mueller R.S."/>
        </authorList>
    </citation>
    <scope>NUCLEOTIDE SEQUENCE [LARGE SCALE GENOMIC DNA]</scope>
    <source>
        <strain evidence="2 3">081416A</strain>
    </source>
</reference>
<dbReference type="OrthoDB" id="5880929at2"/>